<dbReference type="InterPro" id="IPR022711">
    <property type="entry name" value="RNase_Y_N"/>
</dbReference>
<feature type="domain" description="HD" evidence="8">
    <location>
        <begin position="287"/>
        <end position="379"/>
    </location>
</feature>
<dbReference type="Pfam" id="PF00013">
    <property type="entry name" value="KH_1"/>
    <property type="match status" value="1"/>
</dbReference>
<dbReference type="GO" id="GO:0005886">
    <property type="term" value="C:plasma membrane"/>
    <property type="evidence" value="ECO:0007669"/>
    <property type="project" value="UniProtKB-UniRule"/>
</dbReference>
<dbReference type="NCBIfam" id="TIGR03319">
    <property type="entry name" value="RNase_Y"/>
    <property type="match status" value="1"/>
</dbReference>
<dbReference type="InterPro" id="IPR006675">
    <property type="entry name" value="HDIG_dom"/>
</dbReference>
<dbReference type="PANTHER" id="PTHR12826:SF15">
    <property type="entry name" value="RIBONUCLEASE Y"/>
    <property type="match status" value="1"/>
</dbReference>
<dbReference type="STRING" id="1798375.A2773_04435"/>
<keyword evidence="4 5" id="KW-0694">RNA-binding</keyword>
<dbReference type="GO" id="GO:0006402">
    <property type="term" value="P:mRNA catabolic process"/>
    <property type="evidence" value="ECO:0007669"/>
    <property type="project" value="UniProtKB-UniRule"/>
</dbReference>
<dbReference type="Gene3D" id="1.10.3210.10">
    <property type="entry name" value="Hypothetical protein af1432"/>
    <property type="match status" value="1"/>
</dbReference>
<dbReference type="Gene3D" id="3.30.1370.10">
    <property type="entry name" value="K Homology domain, type 1"/>
    <property type="match status" value="1"/>
</dbReference>
<protein>
    <recommendedName>
        <fullName evidence="5 6">Ribonuclease Y</fullName>
        <shortName evidence="5">RNase Y</shortName>
        <ecNumber evidence="5 6">3.1.-.-</ecNumber>
    </recommendedName>
</protein>
<dbReference type="GO" id="GO:0016787">
    <property type="term" value="F:hydrolase activity"/>
    <property type="evidence" value="ECO:0007669"/>
    <property type="project" value="UniProtKB-KW"/>
</dbReference>
<dbReference type="PROSITE" id="PS50084">
    <property type="entry name" value="KH_TYPE_1"/>
    <property type="match status" value="1"/>
</dbReference>
<evidence type="ECO:0000256" key="5">
    <source>
        <dbReference type="HAMAP-Rule" id="MF_00335"/>
    </source>
</evidence>
<evidence type="ECO:0000256" key="3">
    <source>
        <dbReference type="ARBA" id="ARBA00022801"/>
    </source>
</evidence>
<dbReference type="SMART" id="SM00471">
    <property type="entry name" value="HDc"/>
    <property type="match status" value="1"/>
</dbReference>
<dbReference type="SUPFAM" id="SSF109604">
    <property type="entry name" value="HD-domain/PDEase-like"/>
    <property type="match status" value="1"/>
</dbReference>
<evidence type="ECO:0000256" key="2">
    <source>
        <dbReference type="ARBA" id="ARBA00022759"/>
    </source>
</evidence>
<keyword evidence="3 5" id="KW-0378">Hydrolase</keyword>
<evidence type="ECO:0000256" key="1">
    <source>
        <dbReference type="ARBA" id="ARBA00022722"/>
    </source>
</evidence>
<evidence type="ECO:0000256" key="7">
    <source>
        <dbReference type="SAM" id="Coils"/>
    </source>
</evidence>
<evidence type="ECO:0000313" key="9">
    <source>
        <dbReference type="EMBL" id="OGG15232.1"/>
    </source>
</evidence>
<reference evidence="9 10" key="1">
    <citation type="journal article" date="2016" name="Nat. Commun.">
        <title>Thousands of microbial genomes shed light on interconnected biogeochemical processes in an aquifer system.</title>
        <authorList>
            <person name="Anantharaman K."/>
            <person name="Brown C.T."/>
            <person name="Hug L.A."/>
            <person name="Sharon I."/>
            <person name="Castelle C.J."/>
            <person name="Probst A.J."/>
            <person name="Thomas B.C."/>
            <person name="Singh A."/>
            <person name="Wilkins M.J."/>
            <person name="Karaoz U."/>
            <person name="Brodie E.L."/>
            <person name="Williams K.H."/>
            <person name="Hubbard S.S."/>
            <person name="Banfield J.F."/>
        </authorList>
    </citation>
    <scope>NUCLEOTIDE SEQUENCE [LARGE SCALE GENOMIC DNA]</scope>
</reference>
<feature type="coiled-coil region" evidence="7">
    <location>
        <begin position="11"/>
        <end position="56"/>
    </location>
</feature>
<proteinExistence type="inferred from homology"/>
<dbReference type="InterPro" id="IPR003607">
    <property type="entry name" value="HD/PDEase_dom"/>
</dbReference>
<dbReference type="InterPro" id="IPR004087">
    <property type="entry name" value="KH_dom"/>
</dbReference>
<dbReference type="InterPro" id="IPR036612">
    <property type="entry name" value="KH_dom_type_1_sf"/>
</dbReference>
<dbReference type="InterPro" id="IPR006674">
    <property type="entry name" value="HD_domain"/>
</dbReference>
<dbReference type="Proteomes" id="UP000177383">
    <property type="component" value="Unassembled WGS sequence"/>
</dbReference>
<dbReference type="PROSITE" id="PS51831">
    <property type="entry name" value="HD"/>
    <property type="match status" value="1"/>
</dbReference>
<keyword evidence="2 5" id="KW-0255">Endonuclease</keyword>
<gene>
    <name evidence="5" type="primary">rny</name>
    <name evidence="9" type="ORF">A2773_04435</name>
</gene>
<sequence length="471" mass="53599">MNNQKILGDAQVEARNIIVEAKDEALRLKREAEEEARKLRQEIISIEQRVLQKEDSIDARLGTIEKRDKDLLRREQDIQKRVEDIDRVKQELLVKLEKVAHLTKTEARDLILRALEEKLKEEMAKRIRETETNIKLEATKKTREILIDAMRHGATDYVSEYTVSTIKLPDDDFKGRIIGKEGRNIRAFEMATGVDVDLDEEGVIRFSSFDPVRREIAKKSLEILMKDGRIQPVRIEEVVHLTRKDIEKVMFEEGEKLCHAVGVYNMPHDKIALLGRFKYRFSYGQNMIAHTLEETKIGIALAHELGADVNVVRLGCLLHDIGKVITDKEGSHVVLGVELLKKNGMPQSVIDCVASHHEDIPFPSLEAVIVYVADAISGARPGARYENYDEYVKRLKDLEGIATSHPGVEKAYALQAGREIRVIVDPGKLDDAASTVLAHKIKEEIESKFPTFPGQIKITIIREFRTIETVH</sequence>
<evidence type="ECO:0000256" key="4">
    <source>
        <dbReference type="ARBA" id="ARBA00022884"/>
    </source>
</evidence>
<dbReference type="PANTHER" id="PTHR12826">
    <property type="entry name" value="RIBONUCLEASE Y"/>
    <property type="match status" value="1"/>
</dbReference>
<comment type="caution">
    <text evidence="9">The sequence shown here is derived from an EMBL/GenBank/DDBJ whole genome shotgun (WGS) entry which is preliminary data.</text>
</comment>
<evidence type="ECO:0000313" key="10">
    <source>
        <dbReference type="Proteomes" id="UP000177383"/>
    </source>
</evidence>
<evidence type="ECO:0000256" key="6">
    <source>
        <dbReference type="NCBIfam" id="TIGR03319"/>
    </source>
</evidence>
<keyword evidence="1 5" id="KW-0540">Nuclease</keyword>
<dbReference type="GO" id="GO:0003723">
    <property type="term" value="F:RNA binding"/>
    <property type="evidence" value="ECO:0007669"/>
    <property type="project" value="UniProtKB-UniRule"/>
</dbReference>
<dbReference type="EC" id="3.1.-.-" evidence="5 6"/>
<dbReference type="Pfam" id="PF12072">
    <property type="entry name" value="RNase_Y_N"/>
    <property type="match status" value="1"/>
</dbReference>
<dbReference type="HAMAP" id="MF_00335">
    <property type="entry name" value="RNase_Y"/>
    <property type="match status" value="1"/>
</dbReference>
<accession>A0A1F5ZSX7</accession>
<keyword evidence="7" id="KW-0175">Coiled coil</keyword>
<name>A0A1F5ZSX7_9BACT</name>
<comment type="function">
    <text evidence="5">Endoribonuclease that initiates mRNA decay.</text>
</comment>
<dbReference type="AlphaFoldDB" id="A0A1F5ZSX7"/>
<dbReference type="Gene3D" id="1.20.5.620">
    <property type="entry name" value="F1F0 ATP synthase subunit B, membrane domain"/>
    <property type="match status" value="1"/>
</dbReference>
<dbReference type="NCBIfam" id="TIGR00277">
    <property type="entry name" value="HDIG"/>
    <property type="match status" value="1"/>
</dbReference>
<dbReference type="InterPro" id="IPR017705">
    <property type="entry name" value="Ribonuclease_Y"/>
</dbReference>
<dbReference type="CDD" id="cd22431">
    <property type="entry name" value="KH-I_RNaseY"/>
    <property type="match status" value="1"/>
</dbReference>
<dbReference type="SUPFAM" id="SSF54791">
    <property type="entry name" value="Eukaryotic type KH-domain (KH-domain type I)"/>
    <property type="match status" value="1"/>
</dbReference>
<organism evidence="9 10">
    <name type="scientific">Candidatus Gottesmanbacteria bacterium RIFCSPHIGHO2_01_FULL_39_10</name>
    <dbReference type="NCBI Taxonomy" id="1798375"/>
    <lineage>
        <taxon>Bacteria</taxon>
        <taxon>Candidatus Gottesmaniibacteriota</taxon>
    </lineage>
</organism>
<dbReference type="Pfam" id="PF01966">
    <property type="entry name" value="HD"/>
    <property type="match status" value="1"/>
</dbReference>
<dbReference type="EMBL" id="MFJE01000005">
    <property type="protein sequence ID" value="OGG15232.1"/>
    <property type="molecule type" value="Genomic_DNA"/>
</dbReference>
<dbReference type="GO" id="GO:0004521">
    <property type="term" value="F:RNA endonuclease activity"/>
    <property type="evidence" value="ECO:0007669"/>
    <property type="project" value="UniProtKB-UniRule"/>
</dbReference>
<dbReference type="CDD" id="cd00077">
    <property type="entry name" value="HDc"/>
    <property type="match status" value="1"/>
</dbReference>
<dbReference type="InterPro" id="IPR004088">
    <property type="entry name" value="KH_dom_type_1"/>
</dbReference>
<comment type="similarity">
    <text evidence="5">Belongs to the RNase Y family.</text>
</comment>
<dbReference type="SMART" id="SM00322">
    <property type="entry name" value="KH"/>
    <property type="match status" value="1"/>
</dbReference>
<evidence type="ECO:0000259" key="8">
    <source>
        <dbReference type="PROSITE" id="PS51831"/>
    </source>
</evidence>